<dbReference type="InterPro" id="IPR007110">
    <property type="entry name" value="Ig-like_dom"/>
</dbReference>
<name>A0A668RTL6_OREAU</name>
<evidence type="ECO:0000256" key="1">
    <source>
        <dbReference type="ARBA" id="ARBA00023180"/>
    </source>
</evidence>
<keyword evidence="6" id="KW-1185">Reference proteome</keyword>
<feature type="domain" description="Ig-like" evidence="4">
    <location>
        <begin position="218"/>
        <end position="304"/>
    </location>
</feature>
<dbReference type="SMART" id="SM00407">
    <property type="entry name" value="IGc1"/>
    <property type="match status" value="1"/>
</dbReference>
<keyword evidence="3" id="KW-1133">Transmembrane helix</keyword>
<keyword evidence="3" id="KW-0812">Transmembrane</keyword>
<dbReference type="PROSITE" id="PS50835">
    <property type="entry name" value="IG_LIKE"/>
    <property type="match status" value="1"/>
</dbReference>
<dbReference type="Proteomes" id="UP000472276">
    <property type="component" value="Unassembled WGS sequence"/>
</dbReference>
<dbReference type="Pfam" id="PF07654">
    <property type="entry name" value="C1-set"/>
    <property type="match status" value="1"/>
</dbReference>
<evidence type="ECO:0000313" key="5">
    <source>
        <dbReference type="Ensembl" id="ENSOABP00000003406.2"/>
    </source>
</evidence>
<dbReference type="PANTHER" id="PTHR16675">
    <property type="entry name" value="MHC CLASS I-RELATED"/>
    <property type="match status" value="1"/>
</dbReference>
<evidence type="ECO:0000259" key="4">
    <source>
        <dbReference type="PROSITE" id="PS50835"/>
    </source>
</evidence>
<dbReference type="Gene3D" id="3.30.500.10">
    <property type="entry name" value="MHC class I-like antigen recognition-like"/>
    <property type="match status" value="1"/>
</dbReference>
<evidence type="ECO:0000313" key="6">
    <source>
        <dbReference type="Proteomes" id="UP000472276"/>
    </source>
</evidence>
<dbReference type="Ensembl" id="ENSOABT00000003530.2">
    <property type="protein sequence ID" value="ENSOABP00000003406.2"/>
    <property type="gene ID" value="ENSOABG00000002013.2"/>
</dbReference>
<organism evidence="5 6">
    <name type="scientific">Oreochromis aureus</name>
    <name type="common">Israeli tilapia</name>
    <name type="synonym">Chromis aureus</name>
    <dbReference type="NCBI Taxonomy" id="47969"/>
    <lineage>
        <taxon>Eukaryota</taxon>
        <taxon>Metazoa</taxon>
        <taxon>Chordata</taxon>
        <taxon>Craniata</taxon>
        <taxon>Vertebrata</taxon>
        <taxon>Euteleostomi</taxon>
        <taxon>Actinopterygii</taxon>
        <taxon>Neopterygii</taxon>
        <taxon>Teleostei</taxon>
        <taxon>Neoteleostei</taxon>
        <taxon>Acanthomorphata</taxon>
        <taxon>Ovalentaria</taxon>
        <taxon>Cichlomorphae</taxon>
        <taxon>Cichliformes</taxon>
        <taxon>Cichlidae</taxon>
        <taxon>African cichlids</taxon>
        <taxon>Pseudocrenilabrinae</taxon>
        <taxon>Oreochromini</taxon>
        <taxon>Oreochromis</taxon>
    </lineage>
</organism>
<protein>
    <recommendedName>
        <fullName evidence="4">Ig-like domain-containing protein</fullName>
    </recommendedName>
</protein>
<dbReference type="PRINTS" id="PR01638">
    <property type="entry name" value="MHCCLASSI"/>
</dbReference>
<dbReference type="InterPro" id="IPR036179">
    <property type="entry name" value="Ig-like_dom_sf"/>
</dbReference>
<dbReference type="InterPro" id="IPR037055">
    <property type="entry name" value="MHC_I-like_Ag-recog_sf"/>
</dbReference>
<dbReference type="SUPFAM" id="SSF48726">
    <property type="entry name" value="Immunoglobulin"/>
    <property type="match status" value="1"/>
</dbReference>
<reference evidence="5" key="1">
    <citation type="submission" date="2025-08" db="UniProtKB">
        <authorList>
            <consortium name="Ensembl"/>
        </authorList>
    </citation>
    <scope>IDENTIFICATION</scope>
</reference>
<dbReference type="InterPro" id="IPR011161">
    <property type="entry name" value="MHC_I-like_Ag-recog"/>
</dbReference>
<dbReference type="GO" id="GO:0006955">
    <property type="term" value="P:immune response"/>
    <property type="evidence" value="ECO:0007669"/>
    <property type="project" value="TreeGrafter"/>
</dbReference>
<dbReference type="Pfam" id="PF00129">
    <property type="entry name" value="MHC_I"/>
    <property type="match status" value="1"/>
</dbReference>
<dbReference type="InterPro" id="IPR013783">
    <property type="entry name" value="Ig-like_fold"/>
</dbReference>
<reference evidence="5" key="2">
    <citation type="submission" date="2025-09" db="UniProtKB">
        <authorList>
            <consortium name="Ensembl"/>
        </authorList>
    </citation>
    <scope>IDENTIFICATION</scope>
</reference>
<dbReference type="GO" id="GO:0009897">
    <property type="term" value="C:external side of plasma membrane"/>
    <property type="evidence" value="ECO:0007669"/>
    <property type="project" value="TreeGrafter"/>
</dbReference>
<dbReference type="AlphaFoldDB" id="A0A668RTL6"/>
<dbReference type="InterPro" id="IPR050208">
    <property type="entry name" value="MHC_class-I_related"/>
</dbReference>
<evidence type="ECO:0000256" key="3">
    <source>
        <dbReference type="SAM" id="Phobius"/>
    </source>
</evidence>
<accession>A0A668RTL6</accession>
<dbReference type="InterPro" id="IPR011162">
    <property type="entry name" value="MHC_I/II-like_Ag-recog"/>
</dbReference>
<dbReference type="Gene3D" id="2.60.40.10">
    <property type="entry name" value="Immunoglobulins"/>
    <property type="match status" value="1"/>
</dbReference>
<feature type="transmembrane region" description="Helical" evidence="3">
    <location>
        <begin position="325"/>
        <end position="348"/>
    </location>
</feature>
<dbReference type="PANTHER" id="PTHR16675:SF193">
    <property type="entry name" value="LOC571647 PROTEIN-RELATED"/>
    <property type="match status" value="1"/>
</dbReference>
<evidence type="ECO:0000256" key="2">
    <source>
        <dbReference type="RuleBase" id="RU004439"/>
    </source>
</evidence>
<dbReference type="InterPro" id="IPR001039">
    <property type="entry name" value="MHC_I_a_a1/a2"/>
</dbReference>
<dbReference type="FunFam" id="3.30.500.10:FF:000005">
    <property type="entry name" value="MHC class I antigen ZKA transcript variant 1"/>
    <property type="match status" value="1"/>
</dbReference>
<keyword evidence="3" id="KW-0472">Membrane</keyword>
<proteinExistence type="inferred from homology"/>
<keyword evidence="1" id="KW-0325">Glycoprotein</keyword>
<dbReference type="InterPro" id="IPR003597">
    <property type="entry name" value="Ig_C1-set"/>
</dbReference>
<dbReference type="GO" id="GO:0005615">
    <property type="term" value="C:extracellular space"/>
    <property type="evidence" value="ECO:0007669"/>
    <property type="project" value="TreeGrafter"/>
</dbReference>
<dbReference type="SUPFAM" id="SSF54452">
    <property type="entry name" value="MHC antigen-recognition domain"/>
    <property type="match status" value="1"/>
</dbReference>
<comment type="similarity">
    <text evidence="2">Belongs to the MHC class I family.</text>
</comment>
<sequence>MTVSDWSFLKVSFSCVLAHSRILAASSERHSLIYIYTMLSADLDVPGIHKFTASGLLDGKQFDRFDSETPKKIPTTTWARRHLNAAYWEKGTKSRLGKQQWFELNLPIAMEAMGHGESDGNVHVLQWTHGCYGEKNPSEDDLRYVRGVDKYAYDGEDFMYFDHVTLQWIAAVEATKPAATKWNDVTVLMEYTKGYLGNECVDWLTMYVRARVDTVNIPDVYLFTRETSGPTLTLTCMASGFNFNTAVMKLMKNGRVLDADDGLQVSDTLPNNDYTYQKRIAVDILPSDTGNFTCEVSEEQTTYLLVKHWRQTGDRSAPGLGNSGLLYALISAMVCLCTVALCVTVCIVRKRRSRQVVNQTEIVAYNSTVKIHNNSNVYRGTVYMVCSVENVDTFQTLPIIPP</sequence>